<dbReference type="SUPFAM" id="SSF51366">
    <property type="entry name" value="Ribulose-phoshate binding barrel"/>
    <property type="match status" value="1"/>
</dbReference>
<evidence type="ECO:0000256" key="4">
    <source>
        <dbReference type="ARBA" id="ARBA00022975"/>
    </source>
</evidence>
<comment type="pathway">
    <text evidence="2 7 8">Pyrimidine metabolism; UMP biosynthesis via de novo pathway; UMP from orotate: step 2/2.</text>
</comment>
<dbReference type="NCBIfam" id="NF001273">
    <property type="entry name" value="PRK00230.1"/>
    <property type="match status" value="1"/>
</dbReference>
<keyword evidence="5 7" id="KW-0456">Lyase</keyword>
<dbReference type="NCBIfam" id="TIGR01740">
    <property type="entry name" value="pyrF"/>
    <property type="match status" value="1"/>
</dbReference>
<dbReference type="Proteomes" id="UP001523234">
    <property type="component" value="Unassembled WGS sequence"/>
</dbReference>
<gene>
    <name evidence="7 10" type="primary">pyrF</name>
    <name evidence="10" type="ORF">NFX39_04440</name>
</gene>
<feature type="active site" description="Proton donor" evidence="7">
    <location>
        <position position="62"/>
    </location>
</feature>
<feature type="binding site" evidence="7">
    <location>
        <position position="10"/>
    </location>
    <ligand>
        <name>substrate</name>
    </ligand>
</feature>
<dbReference type="CDD" id="cd04725">
    <property type="entry name" value="OMP_decarboxylase_like"/>
    <property type="match status" value="1"/>
</dbReference>
<comment type="catalytic activity">
    <reaction evidence="6 7 8">
        <text>orotidine 5'-phosphate + H(+) = UMP + CO2</text>
        <dbReference type="Rhea" id="RHEA:11596"/>
        <dbReference type="ChEBI" id="CHEBI:15378"/>
        <dbReference type="ChEBI" id="CHEBI:16526"/>
        <dbReference type="ChEBI" id="CHEBI:57538"/>
        <dbReference type="ChEBI" id="CHEBI:57865"/>
        <dbReference type="EC" id="4.1.1.23"/>
    </reaction>
</comment>
<dbReference type="Pfam" id="PF00215">
    <property type="entry name" value="OMPdecase"/>
    <property type="match status" value="1"/>
</dbReference>
<feature type="binding site" evidence="7">
    <location>
        <position position="186"/>
    </location>
    <ligand>
        <name>substrate</name>
    </ligand>
</feature>
<proteinExistence type="inferred from homology"/>
<accession>A0ABT0ZQS0</accession>
<evidence type="ECO:0000256" key="7">
    <source>
        <dbReference type="HAMAP-Rule" id="MF_01200"/>
    </source>
</evidence>
<dbReference type="InterPro" id="IPR011060">
    <property type="entry name" value="RibuloseP-bd_barrel"/>
</dbReference>
<comment type="caution">
    <text evidence="10">The sequence shown here is derived from an EMBL/GenBank/DDBJ whole genome shotgun (WGS) entry which is preliminary data.</text>
</comment>
<dbReference type="InterPro" id="IPR001754">
    <property type="entry name" value="OMPdeCOase_dom"/>
</dbReference>
<keyword evidence="3 7" id="KW-0210">Decarboxylase</keyword>
<evidence type="ECO:0000256" key="6">
    <source>
        <dbReference type="ARBA" id="ARBA00049157"/>
    </source>
</evidence>
<organism evidence="10 11">
    <name type="scientific">Fructobacillus apis</name>
    <dbReference type="NCBI Taxonomy" id="2935017"/>
    <lineage>
        <taxon>Bacteria</taxon>
        <taxon>Bacillati</taxon>
        <taxon>Bacillota</taxon>
        <taxon>Bacilli</taxon>
        <taxon>Lactobacillales</taxon>
        <taxon>Lactobacillaceae</taxon>
        <taxon>Fructobacillus</taxon>
    </lineage>
</organism>
<evidence type="ECO:0000259" key="9">
    <source>
        <dbReference type="SMART" id="SM00934"/>
    </source>
</evidence>
<feature type="binding site" evidence="7">
    <location>
        <position position="124"/>
    </location>
    <ligand>
        <name>substrate</name>
    </ligand>
</feature>
<dbReference type="PANTHER" id="PTHR32119">
    <property type="entry name" value="OROTIDINE 5'-PHOSPHATE DECARBOXYLASE"/>
    <property type="match status" value="1"/>
</dbReference>
<dbReference type="HAMAP" id="MF_01200_B">
    <property type="entry name" value="OMPdecase_type1_B"/>
    <property type="match status" value="1"/>
</dbReference>
<protein>
    <recommendedName>
        <fullName evidence="7">Orotidine 5'-phosphate decarboxylase</fullName>
        <ecNumber evidence="7">4.1.1.23</ecNumber>
    </recommendedName>
    <alternativeName>
        <fullName evidence="7">OMP decarboxylase</fullName>
        <shortName evidence="7">OMPDCase</shortName>
        <shortName evidence="7">OMPdecase</shortName>
    </alternativeName>
</protein>
<dbReference type="SMART" id="SM00934">
    <property type="entry name" value="OMPdecase"/>
    <property type="match status" value="1"/>
</dbReference>
<sequence length="237" mass="25661">MAKPLMIALDFPSGEEALAFLSRFDEPSKLTVKVGMELFYEEGPSIIEKIKALGCDIFLDLKLFDIPNTVKQASKRLAKLGVNYMTVHGLGGSEMIAAAREGLDEGAKEAGVEAPTLLAVTELTSISDDVLKNEQNVDLPMKEMVLSLARTARGAGADGVVCSSQELETLNNALDDGFFYLVPGIRLPEDGVQDQKRVASPTFARENGASAIVVGRPITKNAYVKEAYDRYLSDWEG</sequence>
<comment type="subunit">
    <text evidence="7">Homodimer.</text>
</comment>
<name>A0ABT0ZQS0_9LACO</name>
<dbReference type="InterPro" id="IPR018089">
    <property type="entry name" value="OMPdecase_AS"/>
</dbReference>
<dbReference type="InterPro" id="IPR047596">
    <property type="entry name" value="OMPdecase_bac"/>
</dbReference>
<evidence type="ECO:0000313" key="10">
    <source>
        <dbReference type="EMBL" id="MCO0832339.1"/>
    </source>
</evidence>
<keyword evidence="4 7" id="KW-0665">Pyrimidine biosynthesis</keyword>
<evidence type="ECO:0000256" key="1">
    <source>
        <dbReference type="ARBA" id="ARBA00002356"/>
    </source>
</evidence>
<dbReference type="EC" id="4.1.1.23" evidence="7"/>
<feature type="binding site" evidence="7">
    <location>
        <position position="195"/>
    </location>
    <ligand>
        <name>substrate</name>
    </ligand>
</feature>
<evidence type="ECO:0000256" key="3">
    <source>
        <dbReference type="ARBA" id="ARBA00022793"/>
    </source>
</evidence>
<evidence type="ECO:0000256" key="2">
    <source>
        <dbReference type="ARBA" id="ARBA00004861"/>
    </source>
</evidence>
<dbReference type="RefSeq" id="WP_252443403.1">
    <property type="nucleotide sequence ID" value="NZ_JAMWYK010000004.1"/>
</dbReference>
<evidence type="ECO:0000256" key="5">
    <source>
        <dbReference type="ARBA" id="ARBA00023239"/>
    </source>
</evidence>
<dbReference type="InterPro" id="IPR013785">
    <property type="entry name" value="Aldolase_TIM"/>
</dbReference>
<evidence type="ECO:0000313" key="11">
    <source>
        <dbReference type="Proteomes" id="UP001523234"/>
    </source>
</evidence>
<keyword evidence="11" id="KW-1185">Reference proteome</keyword>
<comment type="similarity">
    <text evidence="7">Belongs to the OMP decarboxylase family. Type 1 subfamily.</text>
</comment>
<reference evidence="10 11" key="1">
    <citation type="submission" date="2022-06" db="EMBL/GenBank/DDBJ databases">
        <title>Fructobacillus taiwanensis sp. nov., isolated from the honeybee.</title>
        <authorList>
            <person name="Chen Y.-S."/>
            <person name="Wang L.-T."/>
            <person name="Lee Y.-S."/>
            <person name="Chang Y.-C."/>
            <person name="Wu H.-C."/>
            <person name="Liao C.-Y."/>
            <person name="Chen W.-H."/>
            <person name="Deng J.-N."/>
            <person name="Wang Y.-H."/>
        </authorList>
    </citation>
    <scope>NUCLEOTIDE SEQUENCE [LARGE SCALE GENOMIC DNA]</scope>
    <source>
        <strain evidence="10 11">W13</strain>
    </source>
</reference>
<feature type="binding site" evidence="7">
    <location>
        <position position="215"/>
    </location>
    <ligand>
        <name>substrate</name>
    </ligand>
</feature>
<dbReference type="PANTHER" id="PTHR32119:SF2">
    <property type="entry name" value="OROTIDINE 5'-PHOSPHATE DECARBOXYLASE"/>
    <property type="match status" value="1"/>
</dbReference>
<dbReference type="PROSITE" id="PS00156">
    <property type="entry name" value="OMPDECASE"/>
    <property type="match status" value="1"/>
</dbReference>
<dbReference type="EMBL" id="JAMWYK010000004">
    <property type="protein sequence ID" value="MCO0832339.1"/>
    <property type="molecule type" value="Genomic_DNA"/>
</dbReference>
<dbReference type="GO" id="GO:0004590">
    <property type="term" value="F:orotidine-5'-phosphate decarboxylase activity"/>
    <property type="evidence" value="ECO:0007669"/>
    <property type="project" value="UniProtKB-EC"/>
</dbReference>
<feature type="domain" description="Orotidine 5'-phosphate decarboxylase" evidence="9">
    <location>
        <begin position="4"/>
        <end position="231"/>
    </location>
</feature>
<dbReference type="InterPro" id="IPR014732">
    <property type="entry name" value="OMPdecase"/>
</dbReference>
<feature type="binding site" evidence="7">
    <location>
        <position position="33"/>
    </location>
    <ligand>
        <name>substrate</name>
    </ligand>
</feature>
<dbReference type="Gene3D" id="3.20.20.70">
    <property type="entry name" value="Aldolase class I"/>
    <property type="match status" value="1"/>
</dbReference>
<comment type="function">
    <text evidence="1 7">Catalyzes the decarboxylation of orotidine 5'-monophosphate (OMP) to uridine 5'-monophosphate (UMP).</text>
</comment>
<evidence type="ECO:0000256" key="8">
    <source>
        <dbReference type="RuleBase" id="RU000512"/>
    </source>
</evidence>
<feature type="binding site" evidence="7">
    <location>
        <begin position="60"/>
        <end position="69"/>
    </location>
    <ligand>
        <name>substrate</name>
    </ligand>
</feature>
<feature type="binding site" evidence="7">
    <location>
        <position position="216"/>
    </location>
    <ligand>
        <name>substrate</name>
    </ligand>
</feature>